<dbReference type="GO" id="GO:0004357">
    <property type="term" value="F:glutamate-cysteine ligase activity"/>
    <property type="evidence" value="ECO:0007669"/>
    <property type="project" value="UniProtKB-EC"/>
</dbReference>
<dbReference type="PANTHER" id="PTHR36510">
    <property type="entry name" value="GLUTAMATE--CYSTEINE LIGASE 2-RELATED"/>
    <property type="match status" value="1"/>
</dbReference>
<comment type="function">
    <text evidence="5">ATP-dependent carboxylate-amine ligase which exhibits weak glutamate--cysteine ligase activity.</text>
</comment>
<protein>
    <recommendedName>
        <fullName evidence="5">Putative glutamate--cysteine ligase 2</fullName>
        <ecNumber evidence="5">6.3.2.2</ecNumber>
    </recommendedName>
    <alternativeName>
        <fullName evidence="5">Gamma-glutamylcysteine synthetase 2</fullName>
        <shortName evidence="5">GCS 2</shortName>
        <shortName evidence="5">Gamma-GCS 2</shortName>
    </alternativeName>
</protein>
<comment type="similarity">
    <text evidence="5">Belongs to the glutamate--cysteine ligase type 2 family. YbdK subfamily.</text>
</comment>
<name>A0A4Q2SAY9_9ACTN</name>
<dbReference type="HAMAP" id="MF_01609">
    <property type="entry name" value="Glu_cys_ligase_2"/>
    <property type="match status" value="1"/>
</dbReference>
<dbReference type="Gene3D" id="3.30.590.20">
    <property type="match status" value="1"/>
</dbReference>
<keyword evidence="1 5" id="KW-0436">Ligase</keyword>
<keyword evidence="3 5" id="KW-0067">ATP-binding</keyword>
<organism evidence="6 7">
    <name type="scientific">Nocardioides ganghwensis</name>
    <dbReference type="NCBI Taxonomy" id="252230"/>
    <lineage>
        <taxon>Bacteria</taxon>
        <taxon>Bacillati</taxon>
        <taxon>Actinomycetota</taxon>
        <taxon>Actinomycetes</taxon>
        <taxon>Propionibacteriales</taxon>
        <taxon>Nocardioidaceae</taxon>
        <taxon>Nocardioides</taxon>
    </lineage>
</organism>
<evidence type="ECO:0000256" key="4">
    <source>
        <dbReference type="ARBA" id="ARBA00048819"/>
    </source>
</evidence>
<dbReference type="EC" id="6.3.2.2" evidence="5"/>
<evidence type="ECO:0000256" key="2">
    <source>
        <dbReference type="ARBA" id="ARBA00022741"/>
    </source>
</evidence>
<evidence type="ECO:0000256" key="3">
    <source>
        <dbReference type="ARBA" id="ARBA00022840"/>
    </source>
</evidence>
<dbReference type="Proteomes" id="UP000293291">
    <property type="component" value="Unassembled WGS sequence"/>
</dbReference>
<dbReference type="EMBL" id="SDWU01000025">
    <property type="protein sequence ID" value="RYB98119.1"/>
    <property type="molecule type" value="Genomic_DNA"/>
</dbReference>
<dbReference type="OrthoDB" id="9803842at2"/>
<reference evidence="6 7" key="1">
    <citation type="submission" date="2019-01" db="EMBL/GenBank/DDBJ databases">
        <title>Novel species of Nocardioides.</title>
        <authorList>
            <person name="Liu Q."/>
            <person name="Xin Y.-H."/>
        </authorList>
    </citation>
    <scope>NUCLEOTIDE SEQUENCE [LARGE SCALE GENOMIC DNA]</scope>
    <source>
        <strain evidence="6 7">CGMCC 4.6875</strain>
    </source>
</reference>
<evidence type="ECO:0000313" key="7">
    <source>
        <dbReference type="Proteomes" id="UP000293291"/>
    </source>
</evidence>
<dbReference type="SUPFAM" id="SSF55931">
    <property type="entry name" value="Glutamine synthetase/guanido kinase"/>
    <property type="match status" value="1"/>
</dbReference>
<accession>A0A4Q2SAY9</accession>
<gene>
    <name evidence="6" type="ORF">EUA07_18765</name>
</gene>
<dbReference type="NCBIfam" id="NF010041">
    <property type="entry name" value="PRK13517.1-1"/>
    <property type="match status" value="1"/>
</dbReference>
<dbReference type="PANTHER" id="PTHR36510:SF1">
    <property type="entry name" value="GLUTAMATE--CYSTEINE LIGASE 2-RELATED"/>
    <property type="match status" value="1"/>
</dbReference>
<evidence type="ECO:0000256" key="1">
    <source>
        <dbReference type="ARBA" id="ARBA00022598"/>
    </source>
</evidence>
<keyword evidence="7" id="KW-1185">Reference proteome</keyword>
<comment type="catalytic activity">
    <reaction evidence="4 5">
        <text>L-cysteine + L-glutamate + ATP = gamma-L-glutamyl-L-cysteine + ADP + phosphate + H(+)</text>
        <dbReference type="Rhea" id="RHEA:13285"/>
        <dbReference type="ChEBI" id="CHEBI:15378"/>
        <dbReference type="ChEBI" id="CHEBI:29985"/>
        <dbReference type="ChEBI" id="CHEBI:30616"/>
        <dbReference type="ChEBI" id="CHEBI:35235"/>
        <dbReference type="ChEBI" id="CHEBI:43474"/>
        <dbReference type="ChEBI" id="CHEBI:58173"/>
        <dbReference type="ChEBI" id="CHEBI:456216"/>
        <dbReference type="EC" id="6.3.2.2"/>
    </reaction>
</comment>
<evidence type="ECO:0000313" key="6">
    <source>
        <dbReference type="EMBL" id="RYB98119.1"/>
    </source>
</evidence>
<dbReference type="Pfam" id="PF04107">
    <property type="entry name" value="GCS2"/>
    <property type="match status" value="1"/>
</dbReference>
<comment type="caution">
    <text evidence="6">The sequence shown here is derived from an EMBL/GenBank/DDBJ whole genome shotgun (WGS) entry which is preliminary data.</text>
</comment>
<dbReference type="InterPro" id="IPR014746">
    <property type="entry name" value="Gln_synth/guanido_kin_cat_dom"/>
</dbReference>
<dbReference type="InterPro" id="IPR011793">
    <property type="entry name" value="YbdK"/>
</dbReference>
<dbReference type="NCBIfam" id="TIGR02050">
    <property type="entry name" value="gshA_cyan_rel"/>
    <property type="match status" value="1"/>
</dbReference>
<dbReference type="InterPro" id="IPR006336">
    <property type="entry name" value="GCS2"/>
</dbReference>
<sequence length="405" mass="43352">MRTPRPARALRLWSRTEGSRKVEEGGRRRVVESPGGRVVAVAAPTVGVEEEFFLLDPRTGSVAAVAPEVIALAAAPRVVTSEIMRYMVETRTPVCLTLDEARAGLAGARVRLAGAASACDVIGVAVGVPPRGLPREVMITETPRYADLLRRFPDRARTSGTCSCHVHVGVANRRLGLQVLRRLRPWLPTLLALTAASPVWEGQDSGWASRRFPLMTGWPTVRPPPDVLSVEAYDAEVRAAVSSGLALDARNVYYLARLSPRYPTVEVRVADVCLTTDDAVAYAGLVRALVATAVDEARRGVPPLPVPDRVLLESCWSAARHGLAGDLRDPRSGERVPTPAVVEGLLDLVGPELAAWGDERIVVPTIEQLVAVGGGAARHRRILRSAGAPAAYARALSELTCPQAS</sequence>
<dbReference type="InterPro" id="IPR050141">
    <property type="entry name" value="GCL_type2/YbdK_subfam"/>
</dbReference>
<evidence type="ECO:0000256" key="5">
    <source>
        <dbReference type="HAMAP-Rule" id="MF_01609"/>
    </source>
</evidence>
<dbReference type="GO" id="GO:0005524">
    <property type="term" value="F:ATP binding"/>
    <property type="evidence" value="ECO:0007669"/>
    <property type="project" value="UniProtKB-KW"/>
</dbReference>
<proteinExistence type="inferred from homology"/>
<dbReference type="GO" id="GO:0042398">
    <property type="term" value="P:modified amino acid biosynthetic process"/>
    <property type="evidence" value="ECO:0007669"/>
    <property type="project" value="InterPro"/>
</dbReference>
<keyword evidence="2 5" id="KW-0547">Nucleotide-binding</keyword>
<dbReference type="AlphaFoldDB" id="A0A4Q2SAY9"/>